<evidence type="ECO:0000313" key="1">
    <source>
        <dbReference type="EMBL" id="EME85724.1"/>
    </source>
</evidence>
<dbReference type="GeneID" id="19332660"/>
<dbReference type="RefSeq" id="XP_007923236.1">
    <property type="nucleotide sequence ID" value="XM_007925045.1"/>
</dbReference>
<sequence length="82" mass="8669">MPSGQPSLGLTALKVLANAVTWPQAFDGVIFCIVARRMGCPVSPVKSVACEEDGIVAGVKLVPDPSLPVEFDLNLNQTTKLF</sequence>
<dbReference type="HOGENOM" id="CLU_2559264_0_0_1"/>
<dbReference type="EMBL" id="KB446556">
    <property type="protein sequence ID" value="EME85724.1"/>
    <property type="molecule type" value="Genomic_DNA"/>
</dbReference>
<protein>
    <submittedName>
        <fullName evidence="1">Uncharacterized protein</fullName>
    </submittedName>
</protein>
<dbReference type="Proteomes" id="UP000016932">
    <property type="component" value="Unassembled WGS sequence"/>
</dbReference>
<name>M3A3Q4_PSEFD</name>
<evidence type="ECO:0000313" key="2">
    <source>
        <dbReference type="Proteomes" id="UP000016932"/>
    </source>
</evidence>
<dbReference type="AlphaFoldDB" id="M3A3Q4"/>
<keyword evidence="2" id="KW-1185">Reference proteome</keyword>
<proteinExistence type="predicted"/>
<dbReference type="KEGG" id="pfj:MYCFIDRAFT_171602"/>
<dbReference type="VEuPathDB" id="FungiDB:MYCFIDRAFT_171602"/>
<reference evidence="1 2" key="1">
    <citation type="journal article" date="2012" name="PLoS Pathog.">
        <title>Diverse lifestyles and strategies of plant pathogenesis encoded in the genomes of eighteen Dothideomycetes fungi.</title>
        <authorList>
            <person name="Ohm R.A."/>
            <person name="Feau N."/>
            <person name="Henrissat B."/>
            <person name="Schoch C.L."/>
            <person name="Horwitz B.A."/>
            <person name="Barry K.W."/>
            <person name="Condon B.J."/>
            <person name="Copeland A.C."/>
            <person name="Dhillon B."/>
            <person name="Glaser F."/>
            <person name="Hesse C.N."/>
            <person name="Kosti I."/>
            <person name="LaButti K."/>
            <person name="Lindquist E.A."/>
            <person name="Lucas S."/>
            <person name="Salamov A.A."/>
            <person name="Bradshaw R.E."/>
            <person name="Ciuffetti L."/>
            <person name="Hamelin R.C."/>
            <person name="Kema G.H.J."/>
            <person name="Lawrence C."/>
            <person name="Scott J.A."/>
            <person name="Spatafora J.W."/>
            <person name="Turgeon B.G."/>
            <person name="de Wit P.J.G.M."/>
            <person name="Zhong S."/>
            <person name="Goodwin S.B."/>
            <person name="Grigoriev I.V."/>
        </authorList>
    </citation>
    <scope>NUCLEOTIDE SEQUENCE [LARGE SCALE GENOMIC DNA]</scope>
    <source>
        <strain evidence="1 2">CIRAD86</strain>
    </source>
</reference>
<gene>
    <name evidence="1" type="ORF">MYCFIDRAFT_171602</name>
</gene>
<organism evidence="1 2">
    <name type="scientific">Pseudocercospora fijiensis (strain CIRAD86)</name>
    <name type="common">Black leaf streak disease fungus</name>
    <name type="synonym">Mycosphaerella fijiensis</name>
    <dbReference type="NCBI Taxonomy" id="383855"/>
    <lineage>
        <taxon>Eukaryota</taxon>
        <taxon>Fungi</taxon>
        <taxon>Dikarya</taxon>
        <taxon>Ascomycota</taxon>
        <taxon>Pezizomycotina</taxon>
        <taxon>Dothideomycetes</taxon>
        <taxon>Dothideomycetidae</taxon>
        <taxon>Mycosphaerellales</taxon>
        <taxon>Mycosphaerellaceae</taxon>
        <taxon>Pseudocercospora</taxon>
    </lineage>
</organism>
<accession>M3A3Q4</accession>